<dbReference type="RefSeq" id="WP_054852391.1">
    <property type="nucleotide sequence ID" value="NZ_JAEMEF010000001.1"/>
</dbReference>
<comment type="caution">
    <text evidence="1">The sequence shown here is derived from an EMBL/GenBank/DDBJ whole genome shotgun (WGS) entry which is preliminary data.</text>
</comment>
<dbReference type="InterPro" id="IPR046294">
    <property type="entry name" value="DUF6331"/>
</dbReference>
<dbReference type="Pfam" id="PF19856">
    <property type="entry name" value="DUF6331"/>
    <property type="match status" value="1"/>
</dbReference>
<protein>
    <submittedName>
        <fullName evidence="1">Uncharacterized protein</fullName>
    </submittedName>
</protein>
<gene>
    <name evidence="1" type="ORF">JAO71_01100</name>
</gene>
<evidence type="ECO:0000313" key="1">
    <source>
        <dbReference type="EMBL" id="MBL7558383.1"/>
    </source>
</evidence>
<accession>A0ABS1WH54</accession>
<proteinExistence type="predicted"/>
<organism evidence="1 2">
    <name type="scientific">Olleya sediminilitoris</name>
    <dbReference type="NCBI Taxonomy" id="2795739"/>
    <lineage>
        <taxon>Bacteria</taxon>
        <taxon>Pseudomonadati</taxon>
        <taxon>Bacteroidota</taxon>
        <taxon>Flavobacteriia</taxon>
        <taxon>Flavobacteriales</taxon>
        <taxon>Flavobacteriaceae</taxon>
    </lineage>
</organism>
<evidence type="ECO:0000313" key="2">
    <source>
        <dbReference type="Proteomes" id="UP000605013"/>
    </source>
</evidence>
<keyword evidence="2" id="KW-1185">Reference proteome</keyword>
<dbReference type="EMBL" id="JAEMEF010000001">
    <property type="protein sequence ID" value="MBL7558383.1"/>
    <property type="molecule type" value="Genomic_DNA"/>
</dbReference>
<dbReference type="Proteomes" id="UP000605013">
    <property type="component" value="Unassembled WGS sequence"/>
</dbReference>
<name>A0ABS1WH54_9FLAO</name>
<sequence>MEKHLVIDDLINTQKQFWLDLQVHCIIECCGIDALELNNSHFITIVNKYGALNIIKYFIKILKHLNYSLNEFVSSKLLNIYEDKMDFSNRILKLLEKITENNYGNKE</sequence>
<reference evidence="1 2" key="1">
    <citation type="submission" date="2020-12" db="EMBL/GenBank/DDBJ databases">
        <title>Olleya sediminilitoris sp. nov., isolated from a tidal flat.</title>
        <authorList>
            <person name="Park S."/>
            <person name="Yoon J.-H."/>
        </authorList>
    </citation>
    <scope>NUCLEOTIDE SEQUENCE [LARGE SCALE GENOMIC DNA]</scope>
    <source>
        <strain evidence="1 2">YSTF-M6</strain>
    </source>
</reference>